<evidence type="ECO:0000313" key="4">
    <source>
        <dbReference type="Proteomes" id="UP001195963"/>
    </source>
</evidence>
<dbReference type="InterPro" id="IPR058625">
    <property type="entry name" value="MdtA-like_BSH"/>
</dbReference>
<dbReference type="SUPFAM" id="SSF111369">
    <property type="entry name" value="HlyD-like secretion proteins"/>
    <property type="match status" value="1"/>
</dbReference>
<dbReference type="Proteomes" id="UP001195963">
    <property type="component" value="Unassembled WGS sequence"/>
</dbReference>
<dbReference type="Gene3D" id="2.40.50.100">
    <property type="match status" value="1"/>
</dbReference>
<dbReference type="InterPro" id="IPR006143">
    <property type="entry name" value="RND_pump_MFP"/>
</dbReference>
<gene>
    <name evidence="3" type="ORF">K0625_22935</name>
</gene>
<sequence length="375" mass="40941">MNIITDIFQNKIIMAMLVSGLLSACQGEVTTHSTQAQLQTVTTESLTLSNSYQHTQEFTGTIRAGNTTGIGFELSGKLKSLAVDSGDSVEKGQLLAQLDTRLLEAERAEIDASLSQNSADLTLARNTLNRSLELQKQGYTSEQQLDELKGQLNSLLAAKKRLVASKLANALRIEKSSLLAPFSGVISKRNSNLGEVVALGTPIFTLVQNRNPQAFVGVPVKLAQQLNTKQDVLLKVGNNSYTAQIEGKGAEVNPVTRTVPLRLSLPIDAQVINGEIAYLIYKTDIYQNGYWVPISALTDGIRGLWNLYVITSNSDSGADKGTFNIERRDIEILYTKEDMAYIQGALKVNEDYITQGLHKLVVGQQVKRNTNVAAR</sequence>
<name>A0ABS7EBC4_9GAMM</name>
<keyword evidence="4" id="KW-1185">Reference proteome</keyword>
<dbReference type="PANTHER" id="PTHR30469:SF11">
    <property type="entry name" value="BLL4320 PROTEIN"/>
    <property type="match status" value="1"/>
</dbReference>
<evidence type="ECO:0000313" key="3">
    <source>
        <dbReference type="EMBL" id="MBW8186481.1"/>
    </source>
</evidence>
<dbReference type="Gene3D" id="2.40.30.170">
    <property type="match status" value="1"/>
</dbReference>
<dbReference type="Gene3D" id="1.10.287.470">
    <property type="entry name" value="Helix hairpin bin"/>
    <property type="match status" value="1"/>
</dbReference>
<comment type="similarity">
    <text evidence="1">Belongs to the membrane fusion protein (MFP) (TC 8.A.1) family.</text>
</comment>
<dbReference type="EMBL" id="JAHZST010000028">
    <property type="protein sequence ID" value="MBW8186481.1"/>
    <property type="molecule type" value="Genomic_DNA"/>
</dbReference>
<organism evidence="3 4">
    <name type="scientific">Shewanella nanhaiensis</name>
    <dbReference type="NCBI Taxonomy" id="2864872"/>
    <lineage>
        <taxon>Bacteria</taxon>
        <taxon>Pseudomonadati</taxon>
        <taxon>Pseudomonadota</taxon>
        <taxon>Gammaproteobacteria</taxon>
        <taxon>Alteromonadales</taxon>
        <taxon>Shewanellaceae</taxon>
        <taxon>Shewanella</taxon>
    </lineage>
</organism>
<dbReference type="NCBIfam" id="TIGR01730">
    <property type="entry name" value="RND_mfp"/>
    <property type="match status" value="1"/>
</dbReference>
<feature type="domain" description="Multidrug resistance protein MdtA-like barrel-sandwich hybrid" evidence="2">
    <location>
        <begin position="70"/>
        <end position="207"/>
    </location>
</feature>
<proteinExistence type="inferred from homology"/>
<dbReference type="Pfam" id="PF25917">
    <property type="entry name" value="BSH_RND"/>
    <property type="match status" value="1"/>
</dbReference>
<comment type="caution">
    <text evidence="3">The sequence shown here is derived from an EMBL/GenBank/DDBJ whole genome shotgun (WGS) entry which is preliminary data.</text>
</comment>
<evidence type="ECO:0000256" key="1">
    <source>
        <dbReference type="ARBA" id="ARBA00009477"/>
    </source>
</evidence>
<dbReference type="RefSeq" id="WP_220111727.1">
    <property type="nucleotide sequence ID" value="NZ_JAHZST010000028.1"/>
</dbReference>
<dbReference type="Gene3D" id="2.40.420.20">
    <property type="match status" value="1"/>
</dbReference>
<reference evidence="3 4" key="1">
    <citation type="submission" date="2021-07" db="EMBL/GenBank/DDBJ databases">
        <title>Shewanella sp. nov, isolated from SCS.</title>
        <authorList>
            <person name="Cao W.R."/>
        </authorList>
    </citation>
    <scope>NUCLEOTIDE SEQUENCE [LARGE SCALE GENOMIC DNA]</scope>
    <source>
        <strain evidence="3 4">NR704-98</strain>
    </source>
</reference>
<evidence type="ECO:0000259" key="2">
    <source>
        <dbReference type="Pfam" id="PF25917"/>
    </source>
</evidence>
<protein>
    <submittedName>
        <fullName evidence="3">Efflux RND transporter periplasmic adaptor subunit</fullName>
    </submittedName>
</protein>
<accession>A0ABS7EBC4</accession>
<dbReference type="PANTHER" id="PTHR30469">
    <property type="entry name" value="MULTIDRUG RESISTANCE PROTEIN MDTA"/>
    <property type="match status" value="1"/>
</dbReference>